<gene>
    <name evidence="2" type="primary">ORF14800</name>
</gene>
<reference evidence="2" key="1">
    <citation type="submission" date="2014-12" db="EMBL/GenBank/DDBJ databases">
        <title>Insight into the proteome of Arion vulgaris.</title>
        <authorList>
            <person name="Aradska J."/>
            <person name="Bulat T."/>
            <person name="Smidak R."/>
            <person name="Sarate P."/>
            <person name="Gangsoo J."/>
            <person name="Sialana F."/>
            <person name="Bilban M."/>
            <person name="Lubec G."/>
        </authorList>
    </citation>
    <scope>NUCLEOTIDE SEQUENCE</scope>
    <source>
        <tissue evidence="2">Skin</tissue>
    </source>
</reference>
<feature type="compositionally biased region" description="Low complexity" evidence="1">
    <location>
        <begin position="59"/>
        <end position="72"/>
    </location>
</feature>
<dbReference type="EMBL" id="HACG01005040">
    <property type="protein sequence ID" value="CEK51905.1"/>
    <property type="molecule type" value="Transcribed_RNA"/>
</dbReference>
<evidence type="ECO:0000256" key="1">
    <source>
        <dbReference type="SAM" id="MobiDB-lite"/>
    </source>
</evidence>
<evidence type="ECO:0000313" key="2">
    <source>
        <dbReference type="EMBL" id="CEK51905.1"/>
    </source>
</evidence>
<organism evidence="2">
    <name type="scientific">Arion vulgaris</name>
    <dbReference type="NCBI Taxonomy" id="1028688"/>
    <lineage>
        <taxon>Eukaryota</taxon>
        <taxon>Metazoa</taxon>
        <taxon>Spiralia</taxon>
        <taxon>Lophotrochozoa</taxon>
        <taxon>Mollusca</taxon>
        <taxon>Gastropoda</taxon>
        <taxon>Heterobranchia</taxon>
        <taxon>Euthyneura</taxon>
        <taxon>Panpulmonata</taxon>
        <taxon>Eupulmonata</taxon>
        <taxon>Stylommatophora</taxon>
        <taxon>Helicina</taxon>
        <taxon>Arionoidea</taxon>
        <taxon>Arionidae</taxon>
        <taxon>Arion</taxon>
    </lineage>
</organism>
<feature type="region of interest" description="Disordered" evidence="1">
    <location>
        <begin position="31"/>
        <end position="72"/>
    </location>
</feature>
<sequence length="118" mass="12612">KLDSMKPPSAEPLLPWSFKLESPQQTKLIESSTDMKSMDSPMPFFPMPMPNLETPKPPIIKSSSSSNNNNISVNGGYPGSSISTSYISSNSTSILTTITNSIKSVSSSVSTSQPHDSS</sequence>
<name>A0A0B6Y8Z7_9EUPU</name>
<proteinExistence type="predicted"/>
<feature type="non-terminal residue" evidence="2">
    <location>
        <position position="118"/>
    </location>
</feature>
<dbReference type="AlphaFoldDB" id="A0A0B6Y8Z7"/>
<feature type="non-terminal residue" evidence="2">
    <location>
        <position position="1"/>
    </location>
</feature>
<accession>A0A0B6Y8Z7</accession>
<protein>
    <submittedName>
        <fullName evidence="2">Uncharacterized protein</fullName>
    </submittedName>
</protein>